<feature type="region of interest" description="Disordered" evidence="2">
    <location>
        <begin position="456"/>
        <end position="488"/>
    </location>
</feature>
<evidence type="ECO:0000313" key="5">
    <source>
        <dbReference type="Proteomes" id="UP001362999"/>
    </source>
</evidence>
<comment type="caution">
    <text evidence="4">The sequence shown here is derived from an EMBL/GenBank/DDBJ whole genome shotgun (WGS) entry which is preliminary data.</text>
</comment>
<protein>
    <submittedName>
        <fullName evidence="4">Uncharacterized protein</fullName>
    </submittedName>
</protein>
<keyword evidence="3" id="KW-0472">Membrane</keyword>
<feature type="compositionally biased region" description="Polar residues" evidence="2">
    <location>
        <begin position="320"/>
        <end position="331"/>
    </location>
</feature>
<keyword evidence="5" id="KW-1185">Reference proteome</keyword>
<feature type="region of interest" description="Disordered" evidence="2">
    <location>
        <begin position="296"/>
        <end position="347"/>
    </location>
</feature>
<name>A0AAW0DNN3_9AGAR</name>
<feature type="region of interest" description="Disordered" evidence="2">
    <location>
        <begin position="1"/>
        <end position="79"/>
    </location>
</feature>
<feature type="region of interest" description="Disordered" evidence="2">
    <location>
        <begin position="585"/>
        <end position="606"/>
    </location>
</feature>
<evidence type="ECO:0000256" key="1">
    <source>
        <dbReference type="SAM" id="Coils"/>
    </source>
</evidence>
<dbReference type="Proteomes" id="UP001362999">
    <property type="component" value="Unassembled WGS sequence"/>
</dbReference>
<proteinExistence type="predicted"/>
<feature type="compositionally biased region" description="Low complexity" evidence="2">
    <location>
        <begin position="468"/>
        <end position="488"/>
    </location>
</feature>
<feature type="transmembrane region" description="Helical" evidence="3">
    <location>
        <begin position="723"/>
        <end position="745"/>
    </location>
</feature>
<evidence type="ECO:0000313" key="4">
    <source>
        <dbReference type="EMBL" id="KAK7054123.1"/>
    </source>
</evidence>
<dbReference type="AlphaFoldDB" id="A0AAW0DNN3"/>
<feature type="compositionally biased region" description="Polar residues" evidence="2">
    <location>
        <begin position="20"/>
        <end position="30"/>
    </location>
</feature>
<gene>
    <name evidence="4" type="ORF">R3P38DRAFT_3254701</name>
</gene>
<keyword evidence="3" id="KW-1133">Transmembrane helix</keyword>
<feature type="region of interest" description="Disordered" evidence="2">
    <location>
        <begin position="625"/>
        <end position="650"/>
    </location>
</feature>
<organism evidence="4 5">
    <name type="scientific">Favolaschia claudopus</name>
    <dbReference type="NCBI Taxonomy" id="2862362"/>
    <lineage>
        <taxon>Eukaryota</taxon>
        <taxon>Fungi</taxon>
        <taxon>Dikarya</taxon>
        <taxon>Basidiomycota</taxon>
        <taxon>Agaricomycotina</taxon>
        <taxon>Agaricomycetes</taxon>
        <taxon>Agaricomycetidae</taxon>
        <taxon>Agaricales</taxon>
        <taxon>Marasmiineae</taxon>
        <taxon>Mycenaceae</taxon>
        <taxon>Favolaschia</taxon>
    </lineage>
</organism>
<accession>A0AAW0DNN3</accession>
<sequence>MSPGHHRRRIVWESMFRSPGNVSEIETVTTPRPRPPAQNRRASASKTLAQASPPPPYASAIPLIPERDRKPSYLGSPLPATLQSLRLSSEGSSPGADEDSSFDQSWLNEKSREELAELLLKADDLIKERETELGVTSAVCKTLYESNVTLKNKHDALVARIPATPPRQSPPLTGNVPFPGAMHSQDNSFDGNNSAAFLRPSRPRRISVSPRDISLLADQNAELLQKLETLETEALSADRTGRRALKQLEREIQLLRDELERTQARSEELEKNAQAGTEKIVEEMWRKKKEREAKFRAMRNNSSPGRGGGVLDFAPPGPFTKNSLSPSNSAEFPSIPFPDDDSYDSEHPDQHVLVSQLLAKIQELEETNTKIIEQQSETADKLHAVQRETESMSKVYEYFNPENGVEWDLVGEDGRKSPMEGTIRFRSFRRTLEASQAQDDGFASLLTLPTKPRKSVLNLFGGSEPGPSRLSTFHSSSDSTSSTSELSPLKYDLASRSSTPYNMSPVPGAHPSLQSELGSDFGDDADPFIRSRHDSLYDFSFAVSPAPTPNNLSLRSRVSEARLTRAHSTPAPETPAATNALQLNVEPPTPGTGSEAGGTLGKKNKERYNKMSQTLLRRTSRWVDGRFSTSSSSDSGTIGAHSTPRPSLPQRLSSAFDLVMDNFSGPGTPPAGTHSAEVSAASATIGSDEAEVDGGGGEATVVVSTAAVSEPTPEKKKAMIVRFILEVWLWLQFGIIILVFLWAMAKRGPKSVLGEADKRAVVRRR</sequence>
<reference evidence="4 5" key="1">
    <citation type="journal article" date="2024" name="J Genomics">
        <title>Draft genome sequencing and assembly of Favolaschia claudopus CIRM-BRFM 2984 isolated from oak limbs.</title>
        <authorList>
            <person name="Navarro D."/>
            <person name="Drula E."/>
            <person name="Chaduli D."/>
            <person name="Cazenave R."/>
            <person name="Ahrendt S."/>
            <person name="Wang J."/>
            <person name="Lipzen A."/>
            <person name="Daum C."/>
            <person name="Barry K."/>
            <person name="Grigoriev I.V."/>
            <person name="Favel A."/>
            <person name="Rosso M.N."/>
            <person name="Martin F."/>
        </authorList>
    </citation>
    <scope>NUCLEOTIDE SEQUENCE [LARGE SCALE GENOMIC DNA]</scope>
    <source>
        <strain evidence="4 5">CIRM-BRFM 2984</strain>
    </source>
</reference>
<feature type="coiled-coil region" evidence="1">
    <location>
        <begin position="213"/>
        <end position="279"/>
    </location>
</feature>
<dbReference type="EMBL" id="JAWWNJ010000006">
    <property type="protein sequence ID" value="KAK7054123.1"/>
    <property type="molecule type" value="Genomic_DNA"/>
</dbReference>
<feature type="compositionally biased region" description="Low complexity" evidence="2">
    <location>
        <begin position="37"/>
        <end position="51"/>
    </location>
</feature>
<keyword evidence="1" id="KW-0175">Coiled coil</keyword>
<keyword evidence="3" id="KW-0812">Transmembrane</keyword>
<evidence type="ECO:0000256" key="3">
    <source>
        <dbReference type="SAM" id="Phobius"/>
    </source>
</evidence>
<evidence type="ECO:0000256" key="2">
    <source>
        <dbReference type="SAM" id="MobiDB-lite"/>
    </source>
</evidence>